<dbReference type="GO" id="GO:0016788">
    <property type="term" value="F:hydrolase activity, acting on ester bonds"/>
    <property type="evidence" value="ECO:0007669"/>
    <property type="project" value="InterPro"/>
</dbReference>
<dbReference type="Proteomes" id="UP000663844">
    <property type="component" value="Unassembled WGS sequence"/>
</dbReference>
<dbReference type="SUPFAM" id="SSF48537">
    <property type="entry name" value="Phospholipase C/P1 nuclease"/>
    <property type="match status" value="1"/>
</dbReference>
<keyword evidence="1" id="KW-0812">Transmembrane</keyword>
<protein>
    <submittedName>
        <fullName evidence="2">Uncharacterized protein</fullName>
    </submittedName>
</protein>
<dbReference type="AlphaFoldDB" id="A0A820Q4D1"/>
<evidence type="ECO:0000256" key="1">
    <source>
        <dbReference type="SAM" id="Phobius"/>
    </source>
</evidence>
<organism evidence="2 3">
    <name type="scientific">Adineta steineri</name>
    <dbReference type="NCBI Taxonomy" id="433720"/>
    <lineage>
        <taxon>Eukaryota</taxon>
        <taxon>Metazoa</taxon>
        <taxon>Spiralia</taxon>
        <taxon>Gnathifera</taxon>
        <taxon>Rotifera</taxon>
        <taxon>Eurotatoria</taxon>
        <taxon>Bdelloidea</taxon>
        <taxon>Adinetida</taxon>
        <taxon>Adinetidae</taxon>
        <taxon>Adineta</taxon>
    </lineage>
</organism>
<accession>A0A820Q4D1</accession>
<comment type="caution">
    <text evidence="2">The sequence shown here is derived from an EMBL/GenBank/DDBJ whole genome shotgun (WGS) entry which is preliminary data.</text>
</comment>
<dbReference type="EMBL" id="CAJOAZ010028549">
    <property type="protein sequence ID" value="CAF4418345.1"/>
    <property type="molecule type" value="Genomic_DNA"/>
</dbReference>
<keyword evidence="1" id="KW-1133">Transmembrane helix</keyword>
<gene>
    <name evidence="2" type="ORF">OXD698_LOCUS52478</name>
</gene>
<evidence type="ECO:0000313" key="3">
    <source>
        <dbReference type="Proteomes" id="UP000663844"/>
    </source>
</evidence>
<feature type="non-terminal residue" evidence="2">
    <location>
        <position position="1"/>
    </location>
</feature>
<dbReference type="InterPro" id="IPR008947">
    <property type="entry name" value="PLipase_C/P1_nuclease_dom_sf"/>
</dbReference>
<reference evidence="2" key="1">
    <citation type="submission" date="2021-02" db="EMBL/GenBank/DDBJ databases">
        <authorList>
            <person name="Nowell W R."/>
        </authorList>
    </citation>
    <scope>NUCLEOTIDE SEQUENCE</scope>
</reference>
<name>A0A820Q4D1_9BILA</name>
<dbReference type="Gene3D" id="1.10.575.10">
    <property type="entry name" value="P1 Nuclease"/>
    <property type="match status" value="1"/>
</dbReference>
<feature type="transmembrane region" description="Helical" evidence="1">
    <location>
        <begin position="58"/>
        <end position="80"/>
    </location>
</feature>
<proteinExistence type="predicted"/>
<keyword evidence="1" id="KW-0472">Membrane</keyword>
<sequence>QDEPFSVSQQFQLGQTYYNTRIGIVEERLLQSGVRLATVINKIVELQKNNDKSCPGTVLIAIVLFFEVLLILICFIYYLIRRISDNYHVVKN</sequence>
<evidence type="ECO:0000313" key="2">
    <source>
        <dbReference type="EMBL" id="CAF4418345.1"/>
    </source>
</evidence>